<evidence type="ECO:0000256" key="1">
    <source>
        <dbReference type="ARBA" id="ARBA00007992"/>
    </source>
</evidence>
<organism evidence="5">
    <name type="scientific">Gaeumannomyces tritici (strain R3-111a-1)</name>
    <name type="common">Wheat and barley take-all root rot fungus</name>
    <name type="synonym">Gaeumannomyces graminis var. tritici</name>
    <dbReference type="NCBI Taxonomy" id="644352"/>
    <lineage>
        <taxon>Eukaryota</taxon>
        <taxon>Fungi</taxon>
        <taxon>Dikarya</taxon>
        <taxon>Ascomycota</taxon>
        <taxon>Pezizomycotina</taxon>
        <taxon>Sordariomycetes</taxon>
        <taxon>Sordariomycetidae</taxon>
        <taxon>Magnaporthales</taxon>
        <taxon>Magnaporthaceae</taxon>
        <taxon>Gaeumannomyces</taxon>
    </lineage>
</organism>
<reference evidence="6" key="4">
    <citation type="journal article" date="2015" name="G3 (Bethesda)">
        <title>Genome sequences of three phytopathogenic species of the Magnaporthaceae family of fungi.</title>
        <authorList>
            <person name="Okagaki L.H."/>
            <person name="Nunes C.C."/>
            <person name="Sailsbery J."/>
            <person name="Clay B."/>
            <person name="Brown D."/>
            <person name="John T."/>
            <person name="Oh Y."/>
            <person name="Young N."/>
            <person name="Fitzgerald M."/>
            <person name="Haas B.J."/>
            <person name="Zeng Q."/>
            <person name="Young S."/>
            <person name="Adiconis X."/>
            <person name="Fan L."/>
            <person name="Levin J.Z."/>
            <person name="Mitchell T.K."/>
            <person name="Okubara P.A."/>
            <person name="Farman M.L."/>
            <person name="Kohn L.M."/>
            <person name="Birren B."/>
            <person name="Ma L.-J."/>
            <person name="Dean R.A."/>
        </authorList>
    </citation>
    <scope>NUCLEOTIDE SEQUENCE</scope>
    <source>
        <strain evidence="6">R3-111a-1</strain>
    </source>
</reference>
<dbReference type="PANTHER" id="PTHR13789">
    <property type="entry name" value="MONOOXYGENASE"/>
    <property type="match status" value="1"/>
</dbReference>
<dbReference type="STRING" id="644352.J3P0Y6"/>
<evidence type="ECO:0000259" key="4">
    <source>
        <dbReference type="Pfam" id="PF01266"/>
    </source>
</evidence>
<dbReference type="Proteomes" id="UP000006039">
    <property type="component" value="Unassembled WGS sequence"/>
</dbReference>
<reference evidence="6" key="5">
    <citation type="submission" date="2018-04" db="UniProtKB">
        <authorList>
            <consortium name="EnsemblFungi"/>
        </authorList>
    </citation>
    <scope>IDENTIFICATION</scope>
    <source>
        <strain evidence="6">R3-111a-1</strain>
    </source>
</reference>
<dbReference type="GO" id="GO:0004497">
    <property type="term" value="F:monooxygenase activity"/>
    <property type="evidence" value="ECO:0007669"/>
    <property type="project" value="UniProtKB-KW"/>
</dbReference>
<dbReference type="InterPro" id="IPR006076">
    <property type="entry name" value="FAD-dep_OxRdtase"/>
</dbReference>
<evidence type="ECO:0000313" key="7">
    <source>
        <dbReference type="Proteomes" id="UP000006039"/>
    </source>
</evidence>
<feature type="domain" description="FAD dependent oxidoreductase" evidence="4">
    <location>
        <begin position="10"/>
        <end position="58"/>
    </location>
</feature>
<dbReference type="EnsemblFungi" id="EJT77270">
    <property type="protein sequence ID" value="EJT77270"/>
    <property type="gene ID" value="GGTG_07182"/>
</dbReference>
<comment type="similarity">
    <text evidence="1">Belongs to the paxM FAD-dependent monooxygenase family.</text>
</comment>
<protein>
    <recommendedName>
        <fullName evidence="4">FAD dependent oxidoreductase domain-containing protein</fullName>
    </recommendedName>
</protein>
<dbReference type="PANTHER" id="PTHR13789:SF309">
    <property type="entry name" value="PUTATIVE (AFU_ORTHOLOGUE AFUA_6G14510)-RELATED"/>
    <property type="match status" value="1"/>
</dbReference>
<gene>
    <name evidence="6" type="primary">20347640</name>
    <name evidence="5" type="ORF">GGTG_07182</name>
</gene>
<dbReference type="EMBL" id="GL385397">
    <property type="protein sequence ID" value="EJT77270.1"/>
    <property type="molecule type" value="Genomic_DNA"/>
</dbReference>
<dbReference type="InterPro" id="IPR050493">
    <property type="entry name" value="FAD-dep_Monooxygenase_BioMet"/>
</dbReference>
<keyword evidence="3" id="KW-0503">Monooxygenase</keyword>
<dbReference type="InterPro" id="IPR036188">
    <property type="entry name" value="FAD/NAD-bd_sf"/>
</dbReference>
<dbReference type="Pfam" id="PF01266">
    <property type="entry name" value="DAO"/>
    <property type="match status" value="1"/>
</dbReference>
<dbReference type="HOGENOM" id="CLU_1948946_0_0_1"/>
<dbReference type="VEuPathDB" id="FungiDB:GGTG_07182"/>
<dbReference type="SUPFAM" id="SSF51905">
    <property type="entry name" value="FAD/NAD(P)-binding domain"/>
    <property type="match status" value="1"/>
</dbReference>
<dbReference type="OrthoDB" id="1878542at2759"/>
<sequence>MANEKPPLNVLIVGGGLAGLAVALVLQQDGHSVTVLEAQPPVLDPAMQGAGIHLPPNATRLLRRWGVDLDDVPKSVCARPRAWLVQERGRALRAALEAGDEAGVGGGSVLWADEEQRAWLFGHDADASV</sequence>
<keyword evidence="7" id="KW-1185">Reference proteome</keyword>
<dbReference type="RefSeq" id="XP_009223270.1">
    <property type="nucleotide sequence ID" value="XM_009225006.1"/>
</dbReference>
<evidence type="ECO:0000313" key="5">
    <source>
        <dbReference type="EMBL" id="EJT77270.1"/>
    </source>
</evidence>
<evidence type="ECO:0000256" key="3">
    <source>
        <dbReference type="ARBA" id="ARBA00023033"/>
    </source>
</evidence>
<reference evidence="5" key="3">
    <citation type="submission" date="2010-09" db="EMBL/GenBank/DDBJ databases">
        <title>Annotation of Gaeumannomyces graminis var. tritici R3-111a-1.</title>
        <authorList>
            <consortium name="The Broad Institute Genome Sequencing Platform"/>
            <person name="Ma L.-J."/>
            <person name="Dead R."/>
            <person name="Young S.K."/>
            <person name="Zeng Q."/>
            <person name="Gargeya S."/>
            <person name="Fitzgerald M."/>
            <person name="Haas B."/>
            <person name="Abouelleil A."/>
            <person name="Alvarado L."/>
            <person name="Arachchi H.M."/>
            <person name="Berlin A."/>
            <person name="Brown A."/>
            <person name="Chapman S.B."/>
            <person name="Chen Z."/>
            <person name="Dunbar C."/>
            <person name="Freedman E."/>
            <person name="Gearin G."/>
            <person name="Gellesch M."/>
            <person name="Goldberg J."/>
            <person name="Griggs A."/>
            <person name="Gujja S."/>
            <person name="Heiman D."/>
            <person name="Howarth C."/>
            <person name="Larson L."/>
            <person name="Lui A."/>
            <person name="MacDonald P.J.P."/>
            <person name="Mehta T."/>
            <person name="Montmayeur A."/>
            <person name="Murphy C."/>
            <person name="Neiman D."/>
            <person name="Pearson M."/>
            <person name="Priest M."/>
            <person name="Roberts A."/>
            <person name="Saif S."/>
            <person name="Shea T."/>
            <person name="Shenoy N."/>
            <person name="Sisk P."/>
            <person name="Stolte C."/>
            <person name="Sykes S."/>
            <person name="Yandava C."/>
            <person name="Wortman J."/>
            <person name="Nusbaum C."/>
            <person name="Birren B."/>
        </authorList>
    </citation>
    <scope>NUCLEOTIDE SEQUENCE</scope>
    <source>
        <strain evidence="5">R3-111a-1</strain>
    </source>
</reference>
<dbReference type="AlphaFoldDB" id="J3P0Y6"/>
<reference evidence="7" key="1">
    <citation type="submission" date="2010-07" db="EMBL/GenBank/DDBJ databases">
        <title>The genome sequence of Gaeumannomyces graminis var. tritici strain R3-111a-1.</title>
        <authorList>
            <consortium name="The Broad Institute Genome Sequencing Platform"/>
            <person name="Ma L.-J."/>
            <person name="Dead R."/>
            <person name="Young S."/>
            <person name="Zeng Q."/>
            <person name="Koehrsen M."/>
            <person name="Alvarado L."/>
            <person name="Berlin A."/>
            <person name="Chapman S.B."/>
            <person name="Chen Z."/>
            <person name="Freedman E."/>
            <person name="Gellesch M."/>
            <person name="Goldberg J."/>
            <person name="Griggs A."/>
            <person name="Gujja S."/>
            <person name="Heilman E.R."/>
            <person name="Heiman D."/>
            <person name="Hepburn T."/>
            <person name="Howarth C."/>
            <person name="Jen D."/>
            <person name="Larson L."/>
            <person name="Mehta T."/>
            <person name="Neiman D."/>
            <person name="Pearson M."/>
            <person name="Roberts A."/>
            <person name="Saif S."/>
            <person name="Shea T."/>
            <person name="Shenoy N."/>
            <person name="Sisk P."/>
            <person name="Stolte C."/>
            <person name="Sykes S."/>
            <person name="Walk T."/>
            <person name="White J."/>
            <person name="Yandava C."/>
            <person name="Haas B."/>
            <person name="Nusbaum C."/>
            <person name="Birren B."/>
        </authorList>
    </citation>
    <scope>NUCLEOTIDE SEQUENCE [LARGE SCALE GENOMIC DNA]</scope>
    <source>
        <strain evidence="7">R3-111a-1</strain>
    </source>
</reference>
<keyword evidence="2" id="KW-0560">Oxidoreductase</keyword>
<name>J3P0Y6_GAET3</name>
<dbReference type="GeneID" id="20347640"/>
<reference evidence="5" key="2">
    <citation type="submission" date="2010-07" db="EMBL/GenBank/DDBJ databases">
        <authorList>
            <consortium name="The Broad Institute Genome Sequencing Platform"/>
            <consortium name="Broad Institute Genome Sequencing Center for Infectious Disease"/>
            <person name="Ma L.-J."/>
            <person name="Dead R."/>
            <person name="Young S."/>
            <person name="Zeng Q."/>
            <person name="Koehrsen M."/>
            <person name="Alvarado L."/>
            <person name="Berlin A."/>
            <person name="Chapman S.B."/>
            <person name="Chen Z."/>
            <person name="Freedman E."/>
            <person name="Gellesch M."/>
            <person name="Goldberg J."/>
            <person name="Griggs A."/>
            <person name="Gujja S."/>
            <person name="Heilman E.R."/>
            <person name="Heiman D."/>
            <person name="Hepburn T."/>
            <person name="Howarth C."/>
            <person name="Jen D."/>
            <person name="Larson L."/>
            <person name="Mehta T."/>
            <person name="Neiman D."/>
            <person name="Pearson M."/>
            <person name="Roberts A."/>
            <person name="Saif S."/>
            <person name="Shea T."/>
            <person name="Shenoy N."/>
            <person name="Sisk P."/>
            <person name="Stolte C."/>
            <person name="Sykes S."/>
            <person name="Walk T."/>
            <person name="White J."/>
            <person name="Yandava C."/>
            <person name="Haas B."/>
            <person name="Nusbaum C."/>
            <person name="Birren B."/>
        </authorList>
    </citation>
    <scope>NUCLEOTIDE SEQUENCE</scope>
    <source>
        <strain evidence="5">R3-111a-1</strain>
    </source>
</reference>
<proteinExistence type="inferred from homology"/>
<evidence type="ECO:0000256" key="2">
    <source>
        <dbReference type="ARBA" id="ARBA00023002"/>
    </source>
</evidence>
<evidence type="ECO:0000313" key="6">
    <source>
        <dbReference type="EnsemblFungi" id="EJT77270"/>
    </source>
</evidence>
<accession>J3P0Y6</accession>
<dbReference type="Gene3D" id="3.50.50.60">
    <property type="entry name" value="FAD/NAD(P)-binding domain"/>
    <property type="match status" value="1"/>
</dbReference>